<evidence type="ECO:0000313" key="2">
    <source>
        <dbReference type="EMBL" id="SEK65434.1"/>
    </source>
</evidence>
<feature type="domain" description="Transcriptional regulator HTH-type FeoC" evidence="1">
    <location>
        <begin position="9"/>
        <end position="65"/>
    </location>
</feature>
<dbReference type="RefSeq" id="WP_055501758.1">
    <property type="nucleotide sequence ID" value="NZ_BBZG01000001.1"/>
</dbReference>
<proteinExistence type="predicted"/>
<dbReference type="STRING" id="46177.SAMN05660976_00920"/>
<dbReference type="InterPro" id="IPR036388">
    <property type="entry name" value="WH-like_DNA-bd_sf"/>
</dbReference>
<keyword evidence="3" id="KW-1185">Reference proteome</keyword>
<protein>
    <submittedName>
        <fullName evidence="2">FeoC like transcriptional regulator</fullName>
    </submittedName>
</protein>
<gene>
    <name evidence="2" type="ORF">SAMN05660976_00920</name>
</gene>
<dbReference type="EMBL" id="FOBF01000002">
    <property type="protein sequence ID" value="SEK65434.1"/>
    <property type="molecule type" value="Genomic_DNA"/>
</dbReference>
<evidence type="ECO:0000313" key="3">
    <source>
        <dbReference type="Proteomes" id="UP000198953"/>
    </source>
</evidence>
<accession>A0A1H7IT33</accession>
<dbReference type="Pfam" id="PF09012">
    <property type="entry name" value="FeoC"/>
    <property type="match status" value="1"/>
</dbReference>
<dbReference type="InterPro" id="IPR036390">
    <property type="entry name" value="WH_DNA-bd_sf"/>
</dbReference>
<sequence>MNGALRQVLAEIVAARGTAHLGEIARRAGITRDEAEAIVDYWVERGRLSRDRLGGCPPRGCGGCALADGCSARDGQAQVTAITVRPRAAREPEPGGG</sequence>
<evidence type="ECO:0000259" key="1">
    <source>
        <dbReference type="Pfam" id="PF09012"/>
    </source>
</evidence>
<dbReference type="Proteomes" id="UP000198953">
    <property type="component" value="Unassembled WGS sequence"/>
</dbReference>
<dbReference type="Gene3D" id="1.10.10.10">
    <property type="entry name" value="Winged helix-like DNA-binding domain superfamily/Winged helix DNA-binding domain"/>
    <property type="match status" value="1"/>
</dbReference>
<organism evidence="2 3">
    <name type="scientific">Nonomuraea pusilla</name>
    <dbReference type="NCBI Taxonomy" id="46177"/>
    <lineage>
        <taxon>Bacteria</taxon>
        <taxon>Bacillati</taxon>
        <taxon>Actinomycetota</taxon>
        <taxon>Actinomycetes</taxon>
        <taxon>Streptosporangiales</taxon>
        <taxon>Streptosporangiaceae</taxon>
        <taxon>Nonomuraea</taxon>
    </lineage>
</organism>
<dbReference type="AlphaFoldDB" id="A0A1H7IT33"/>
<reference evidence="2 3" key="1">
    <citation type="submission" date="2016-10" db="EMBL/GenBank/DDBJ databases">
        <authorList>
            <person name="de Groot N.N."/>
        </authorList>
    </citation>
    <scope>NUCLEOTIDE SEQUENCE [LARGE SCALE GENOMIC DNA]</scope>
    <source>
        <strain evidence="2 3">DSM 43357</strain>
    </source>
</reference>
<dbReference type="InterPro" id="IPR015102">
    <property type="entry name" value="Tscrpt_reg_HTH_FeoC"/>
</dbReference>
<name>A0A1H7IT33_9ACTN</name>
<dbReference type="SUPFAM" id="SSF46785">
    <property type="entry name" value="Winged helix' DNA-binding domain"/>
    <property type="match status" value="1"/>
</dbReference>